<proteinExistence type="predicted"/>
<dbReference type="Pfam" id="PF13762">
    <property type="entry name" value="MNE1"/>
    <property type="match status" value="1"/>
</dbReference>
<dbReference type="GO" id="GO:0000372">
    <property type="term" value="P:Group I intron splicing"/>
    <property type="evidence" value="ECO:0007669"/>
    <property type="project" value="InterPro"/>
</dbReference>
<dbReference type="KEGG" id="kla:KLLA0_F23485g"/>
<dbReference type="GO" id="GO:1990904">
    <property type="term" value="C:ribonucleoprotein complex"/>
    <property type="evidence" value="ECO:0007669"/>
    <property type="project" value="InterPro"/>
</dbReference>
<dbReference type="AlphaFoldDB" id="Q6CIW3"/>
<sequence>MNKVKSISSAISKQKVASSSYDQSYLSLLRETLDEELLRDRGSSKLLNDSTRAFLNSTWYKDSGKNGGARKDILWLPAVSSYMDVLLRERKFKQAFHMLSLLKTNKIEWIKPPGETLYKDEAGIPEELYFVFNKMMMSMTSNRLNNQELTAISKYNLHLLQKYCTKINTISPSISFLLRTLTMITKGRSLLMIKAALEIVLTSFPNMAAVQWHTVKHMTMLRFYQETDQRTKLIAYYRNHIQNTELVPLFIVQYELERFVERFLISGDETTANLGLKKYSDMGFKLRPDTITDFRAFIDRNMLKQTNKLLLELYPDSYAPLHNTLSLNDVEDSNMELVLAILNNSNVDLSQYEMNLDFLISKIPPLQQGRDYYSFFKSVVKPNFNQKMKCDIFGLFIKHASGQGFQCFIEFLESAFSDREMVLLFVANATNKARYSNFHAFFPAMSSNKPTHKTASLLLFNFLQKKIADSVELMPFDYSVLLNNSLKGHTHEEFYYYYYHFLKQHCKSFLKSDGSTYEFCFPTNISMFLSTAADKLGHSVINIQSTLIKFFEENGLNAELSHEVMRTAMVENFVPECSVERIEELEMRYLAKNGSSARNVYNIRQDKNDRVRLENLLRIIEETCTDSNNAAPVRK</sequence>
<accession>Q6CIW3</accession>
<dbReference type="InterPro" id="IPR025694">
    <property type="entry name" value="MNE1"/>
</dbReference>
<dbReference type="GeneID" id="2895326"/>
<dbReference type="EMBL" id="CR382126">
    <property type="protein sequence ID" value="CAG98834.1"/>
    <property type="molecule type" value="Genomic_DNA"/>
</dbReference>
<protein>
    <submittedName>
        <fullName evidence="1">KLLA0F23485p</fullName>
    </submittedName>
</protein>
<evidence type="ECO:0000313" key="1">
    <source>
        <dbReference type="EMBL" id="CAG98834.1"/>
    </source>
</evidence>
<name>Q6CIW3_KLULA</name>
<dbReference type="InParanoid" id="Q6CIW3"/>
<keyword evidence="2" id="KW-1185">Reference proteome</keyword>
<evidence type="ECO:0000313" key="2">
    <source>
        <dbReference type="Proteomes" id="UP000000598"/>
    </source>
</evidence>
<dbReference type="OMA" id="CLAKFTL"/>
<organism evidence="1 2">
    <name type="scientific">Kluyveromyces lactis (strain ATCC 8585 / CBS 2359 / DSM 70799 / NBRC 1267 / NRRL Y-1140 / WM37)</name>
    <name type="common">Yeast</name>
    <name type="synonym">Candida sphaerica</name>
    <dbReference type="NCBI Taxonomy" id="284590"/>
    <lineage>
        <taxon>Eukaryota</taxon>
        <taxon>Fungi</taxon>
        <taxon>Dikarya</taxon>
        <taxon>Ascomycota</taxon>
        <taxon>Saccharomycotina</taxon>
        <taxon>Saccharomycetes</taxon>
        <taxon>Saccharomycetales</taxon>
        <taxon>Saccharomycetaceae</taxon>
        <taxon>Kluyveromyces</taxon>
    </lineage>
</organism>
<dbReference type="Proteomes" id="UP000000598">
    <property type="component" value="Chromosome F"/>
</dbReference>
<gene>
    <name evidence="1" type="ORF">KLLA0_F23485g</name>
</gene>
<reference evidence="1 2" key="1">
    <citation type="journal article" date="2004" name="Nature">
        <title>Genome evolution in yeasts.</title>
        <authorList>
            <consortium name="Genolevures"/>
            <person name="Dujon B."/>
            <person name="Sherman D."/>
            <person name="Fischer G."/>
            <person name="Durrens P."/>
            <person name="Casaregola S."/>
            <person name="Lafontaine I."/>
            <person name="de Montigny J."/>
            <person name="Marck C."/>
            <person name="Neuveglise C."/>
            <person name="Talla E."/>
            <person name="Goffard N."/>
            <person name="Frangeul L."/>
            <person name="Aigle M."/>
            <person name="Anthouard V."/>
            <person name="Babour A."/>
            <person name="Barbe V."/>
            <person name="Barnay S."/>
            <person name="Blanchin S."/>
            <person name="Beckerich J.M."/>
            <person name="Beyne E."/>
            <person name="Bleykasten C."/>
            <person name="Boisrame A."/>
            <person name="Boyer J."/>
            <person name="Cattolico L."/>
            <person name="Confanioleri F."/>
            <person name="de Daruvar A."/>
            <person name="Despons L."/>
            <person name="Fabre E."/>
            <person name="Fairhead C."/>
            <person name="Ferry-Dumazet H."/>
            <person name="Groppi A."/>
            <person name="Hantraye F."/>
            <person name="Hennequin C."/>
            <person name="Jauniaux N."/>
            <person name="Joyet P."/>
            <person name="Kachouri R."/>
            <person name="Kerrest A."/>
            <person name="Koszul R."/>
            <person name="Lemaire M."/>
            <person name="Lesur I."/>
            <person name="Ma L."/>
            <person name="Muller H."/>
            <person name="Nicaud J.M."/>
            <person name="Nikolski M."/>
            <person name="Oztas S."/>
            <person name="Ozier-Kalogeropoulos O."/>
            <person name="Pellenz S."/>
            <person name="Potier S."/>
            <person name="Richard G.F."/>
            <person name="Straub M.L."/>
            <person name="Suleau A."/>
            <person name="Swennene D."/>
            <person name="Tekaia F."/>
            <person name="Wesolowski-Louvel M."/>
            <person name="Westhof E."/>
            <person name="Wirth B."/>
            <person name="Zeniou-Meyer M."/>
            <person name="Zivanovic I."/>
            <person name="Bolotin-Fukuhara M."/>
            <person name="Thierry A."/>
            <person name="Bouchier C."/>
            <person name="Caudron B."/>
            <person name="Scarpelli C."/>
            <person name="Gaillardin C."/>
            <person name="Weissenbach J."/>
            <person name="Wincker P."/>
            <person name="Souciet J.L."/>
        </authorList>
    </citation>
    <scope>NUCLEOTIDE SEQUENCE [LARGE SCALE GENOMIC DNA]</scope>
    <source>
        <strain evidence="2">ATCC 8585 / CBS 2359 / DSM 70799 / NBRC 1267 / NRRL Y-1140 / WM37</strain>
    </source>
</reference>
<dbReference type="HOGENOM" id="CLU_430861_0_0_1"/>
<dbReference type="RefSeq" id="XP_456126.1">
    <property type="nucleotide sequence ID" value="XM_456126.1"/>
</dbReference>
<dbReference type="PaxDb" id="284590-Q6CIW3"/>